<dbReference type="EMBL" id="CP064936">
    <property type="protein sequence ID" value="QQA02067.1"/>
    <property type="molecule type" value="Genomic_DNA"/>
</dbReference>
<sequence length="85" mass="9303">MTEIYLAKNHLLLEAGYGNMEMHSHSASHVLVGLHGKMRVVTDEEEITCRGAILPSGIAFSGYLVFRKLFCAYMQIAEGASITAT</sequence>
<accession>A0A7T3V5X9</accession>
<keyword evidence="2" id="KW-1185">Reference proteome</keyword>
<evidence type="ECO:0000313" key="1">
    <source>
        <dbReference type="EMBL" id="QQA02067.1"/>
    </source>
</evidence>
<name>A0A7T3V5X9_9SPIR</name>
<dbReference type="KEGG" id="tper:IWA51_05660"/>
<proteinExistence type="predicted"/>
<dbReference type="Proteomes" id="UP000595224">
    <property type="component" value="Chromosome"/>
</dbReference>
<evidence type="ECO:0000313" key="2">
    <source>
        <dbReference type="Proteomes" id="UP000595224"/>
    </source>
</evidence>
<dbReference type="RefSeq" id="WP_198443547.1">
    <property type="nucleotide sequence ID" value="NZ_CBCSHE010000006.1"/>
</dbReference>
<protein>
    <submittedName>
        <fullName evidence="1">Uncharacterized protein</fullName>
    </submittedName>
</protein>
<dbReference type="AlphaFoldDB" id="A0A7T3V5X9"/>
<organism evidence="1 2">
    <name type="scientific">Treponema peruense</name>
    <dbReference type="NCBI Taxonomy" id="2787628"/>
    <lineage>
        <taxon>Bacteria</taxon>
        <taxon>Pseudomonadati</taxon>
        <taxon>Spirochaetota</taxon>
        <taxon>Spirochaetia</taxon>
        <taxon>Spirochaetales</taxon>
        <taxon>Treponemataceae</taxon>
        <taxon>Treponema</taxon>
    </lineage>
</organism>
<gene>
    <name evidence="1" type="ORF">IWA51_05660</name>
</gene>
<reference evidence="1 2" key="1">
    <citation type="submission" date="2020-11" db="EMBL/GenBank/DDBJ databases">
        <title>Treponema Peruensis nv. sp., first commensal Treponema isolated from human feces.</title>
        <authorList>
            <person name="Belkhou C."/>
            <person name="Raes J."/>
        </authorList>
    </citation>
    <scope>NUCLEOTIDE SEQUENCE [LARGE SCALE GENOMIC DNA]</scope>
    <source>
        <strain evidence="1 2">RCC2812</strain>
    </source>
</reference>